<reference evidence="2 3" key="1">
    <citation type="journal article" date="2005" name="Nucleic Acids Res.">
        <title>Genomic blueprint of Hahella chejuensis, a marine microbe producing an algicidal agent.</title>
        <authorList>
            <person name="Jeong H."/>
            <person name="Yim J.H."/>
            <person name="Lee C."/>
            <person name="Choi S.-H."/>
            <person name="Park Y.K."/>
            <person name="Yoon S.H."/>
            <person name="Hur C.-G."/>
            <person name="Kang H.-Y."/>
            <person name="Kim D."/>
            <person name="Lee H.H."/>
            <person name="Park K.H."/>
            <person name="Park S.-H."/>
            <person name="Park H.-S."/>
            <person name="Lee H.K."/>
            <person name="Oh T.K."/>
            <person name="Kim J.F."/>
        </authorList>
    </citation>
    <scope>NUCLEOTIDE SEQUENCE [LARGE SCALE GENOMIC DNA]</scope>
    <source>
        <strain evidence="2 3">KCTC 2396</strain>
    </source>
</reference>
<gene>
    <name evidence="2" type="ordered locus">HCH_06584</name>
</gene>
<sequence length="305" mass="34073">MTHAYYHPREQYLKVNSIQICYEELGDPDGEPMLLIMGLACQMTAWPPEFLEPLIEAGYRLIRLDNRDIGHSSEIDCPHRVPVPVDFVRSKLGLPVTASYTLYDMADDAIALLDALNIERAHLVGVSMGGMISQIVAARQPQRIKSLTLMMTSNNSPKQPMPDLGTLWRINGGGVRGHHQEAALRRGVAFWETVQSPSFPTPKERILQRIARDYQRSYRPKGIVRQMRAILATGSLEKLACNITMPTLILHGSADPLMKPRNGHMLKQSIADAKLEMIPGWGHDLPLPLLPKLAQKVIEHARSVG</sequence>
<dbReference type="RefSeq" id="WP_011400273.1">
    <property type="nucleotide sequence ID" value="NC_007645.1"/>
</dbReference>
<proteinExistence type="predicted"/>
<protein>
    <submittedName>
        <fullName evidence="2">Predicted Hydrolase or acyltransferase (Alpha/beta hydrolase superfamily)</fullName>
    </submittedName>
</protein>
<dbReference type="KEGG" id="hch:HCH_06584"/>
<dbReference type="AlphaFoldDB" id="Q2S803"/>
<feature type="domain" description="AB hydrolase-1" evidence="1">
    <location>
        <begin position="32"/>
        <end position="285"/>
    </location>
</feature>
<dbReference type="InterPro" id="IPR029058">
    <property type="entry name" value="AB_hydrolase_fold"/>
</dbReference>
<keyword evidence="2" id="KW-0808">Transferase</keyword>
<accession>Q2S803</accession>
<dbReference type="GO" id="GO:0046503">
    <property type="term" value="P:glycerolipid catabolic process"/>
    <property type="evidence" value="ECO:0007669"/>
    <property type="project" value="TreeGrafter"/>
</dbReference>
<dbReference type="InterPro" id="IPR050471">
    <property type="entry name" value="AB_hydrolase"/>
</dbReference>
<dbReference type="EMBL" id="CP000155">
    <property type="protein sequence ID" value="ABC33221.1"/>
    <property type="molecule type" value="Genomic_DNA"/>
</dbReference>
<dbReference type="Gene3D" id="3.40.50.1820">
    <property type="entry name" value="alpha/beta hydrolase"/>
    <property type="match status" value="1"/>
</dbReference>
<dbReference type="HOGENOM" id="CLU_020336_0_1_6"/>
<dbReference type="ESTHER" id="hahch-q2s803">
    <property type="family name" value="Aclacinomycin-methylesterase_RdmC"/>
</dbReference>
<dbReference type="PANTHER" id="PTHR43433:SF5">
    <property type="entry name" value="AB HYDROLASE-1 DOMAIN-CONTAINING PROTEIN"/>
    <property type="match status" value="1"/>
</dbReference>
<dbReference type="eggNOG" id="COG0596">
    <property type="taxonomic scope" value="Bacteria"/>
</dbReference>
<dbReference type="PANTHER" id="PTHR43433">
    <property type="entry name" value="HYDROLASE, ALPHA/BETA FOLD FAMILY PROTEIN"/>
    <property type="match status" value="1"/>
</dbReference>
<dbReference type="Pfam" id="PF00561">
    <property type="entry name" value="Abhydrolase_1"/>
    <property type="match status" value="1"/>
</dbReference>
<dbReference type="SUPFAM" id="SSF53474">
    <property type="entry name" value="alpha/beta-Hydrolases"/>
    <property type="match status" value="1"/>
</dbReference>
<dbReference type="GO" id="GO:0016746">
    <property type="term" value="F:acyltransferase activity"/>
    <property type="evidence" value="ECO:0007669"/>
    <property type="project" value="UniProtKB-KW"/>
</dbReference>
<evidence type="ECO:0000259" key="1">
    <source>
        <dbReference type="Pfam" id="PF00561"/>
    </source>
</evidence>
<dbReference type="InterPro" id="IPR000073">
    <property type="entry name" value="AB_hydrolase_1"/>
</dbReference>
<dbReference type="Proteomes" id="UP000000238">
    <property type="component" value="Chromosome"/>
</dbReference>
<keyword evidence="2" id="KW-0012">Acyltransferase</keyword>
<organism evidence="2 3">
    <name type="scientific">Hahella chejuensis (strain KCTC 2396)</name>
    <dbReference type="NCBI Taxonomy" id="349521"/>
    <lineage>
        <taxon>Bacteria</taxon>
        <taxon>Pseudomonadati</taxon>
        <taxon>Pseudomonadota</taxon>
        <taxon>Gammaproteobacteria</taxon>
        <taxon>Oceanospirillales</taxon>
        <taxon>Hahellaceae</taxon>
        <taxon>Hahella</taxon>
    </lineage>
</organism>
<evidence type="ECO:0000313" key="3">
    <source>
        <dbReference type="Proteomes" id="UP000000238"/>
    </source>
</evidence>
<keyword evidence="3" id="KW-1185">Reference proteome</keyword>
<dbReference type="GO" id="GO:0004806">
    <property type="term" value="F:triacylglycerol lipase activity"/>
    <property type="evidence" value="ECO:0007669"/>
    <property type="project" value="TreeGrafter"/>
</dbReference>
<dbReference type="STRING" id="349521.HCH_06584"/>
<evidence type="ECO:0000313" key="2">
    <source>
        <dbReference type="EMBL" id="ABC33221.1"/>
    </source>
</evidence>
<dbReference type="OrthoDB" id="7055710at2"/>
<name>Q2S803_HAHCH</name>
<keyword evidence="2" id="KW-0378">Hydrolase</keyword>